<protein>
    <submittedName>
        <fullName evidence="1">Siderophore ferric iron reductase</fullName>
    </submittedName>
</protein>
<dbReference type="InterPro" id="IPR023998">
    <property type="entry name" value="FCR-like"/>
</dbReference>
<dbReference type="NCBIfam" id="TIGR03950">
    <property type="entry name" value="sidero_Fe_reduc"/>
    <property type="match status" value="1"/>
</dbReference>
<evidence type="ECO:0000313" key="1">
    <source>
        <dbReference type="EMBL" id="XDK26658.1"/>
    </source>
</evidence>
<dbReference type="KEGG" id="vih:AB0763_16620"/>
<dbReference type="AlphaFoldDB" id="A0AB39HJS7"/>
<accession>A0AB39HJS7</accession>
<name>A0AB39HJS7_9VIBR</name>
<organism evidence="1">
    <name type="scientific">Vibrio sp. HB236076</name>
    <dbReference type="NCBI Taxonomy" id="3232307"/>
    <lineage>
        <taxon>Bacteria</taxon>
        <taxon>Pseudomonadati</taxon>
        <taxon>Pseudomonadota</taxon>
        <taxon>Gammaproteobacteria</taxon>
        <taxon>Vibrionales</taxon>
        <taxon>Vibrionaceae</taxon>
        <taxon>Vibrio</taxon>
    </lineage>
</organism>
<gene>
    <name evidence="1" type="ORF">AB0763_16620</name>
</gene>
<dbReference type="GO" id="GO:0051537">
    <property type="term" value="F:2 iron, 2 sulfur cluster binding"/>
    <property type="evidence" value="ECO:0007669"/>
    <property type="project" value="InterPro"/>
</dbReference>
<dbReference type="RefSeq" id="WP_306099569.1">
    <property type="nucleotide sequence ID" value="NZ_CP162602.1"/>
</dbReference>
<reference evidence="1" key="1">
    <citation type="submission" date="2024-07" db="EMBL/GenBank/DDBJ databases">
        <title>Genome Analysis of a Potential Novel Vibrio Species Secreting pH- and Thermo-stable Alginate Lyase and its Application in Producing Alginate Oligosaccharides.</title>
        <authorList>
            <person name="Huang H."/>
            <person name="Bao K."/>
        </authorList>
    </citation>
    <scope>NUCLEOTIDE SEQUENCE</scope>
    <source>
        <strain evidence="1">HB236076</strain>
        <plasmid evidence="1">p-HB236076</plasmid>
    </source>
</reference>
<geneLocation type="plasmid" evidence="1">
    <name>p-HB236076</name>
</geneLocation>
<keyword evidence="1" id="KW-0614">Plasmid</keyword>
<proteinExistence type="predicted"/>
<sequence length="238" mass="26859">MTVNQDHLANLDALCDSVTPYLKRLDRDTSNVEDDGDWLSAEDGETAALLYQRVKDSQPEAGAAYWLTRTWGLLCWQPVYLALLSVHGCGKGLNFARFGQRVQRDYIAGFSDIDVVDTDTVSQAIAQTGQQLAQLSVRYQQALSPYLRIRPGFCRYLLADTLVQYSVQLWSAQPHRAQQPLRHWLTQWLTACDLPTQVLSQLSVIDEQANYTRTSCCLVYQCGDHPLCADCPRQRSTP</sequence>
<dbReference type="EMBL" id="CP162602">
    <property type="protein sequence ID" value="XDK26658.1"/>
    <property type="molecule type" value="Genomic_DNA"/>
</dbReference>